<gene>
    <name evidence="1" type="ORF">BAUCODRAFT_222973</name>
</gene>
<dbReference type="HOGENOM" id="CLU_1427738_0_0_1"/>
<dbReference type="RefSeq" id="XP_007679077.1">
    <property type="nucleotide sequence ID" value="XM_007680887.1"/>
</dbReference>
<sequence>MVVHPDRRLERGANGQLDNHVKQSSTRMLRCGPTHLGFNNCSEPKWSTSLPHTTEKVEDVKARHNIMCQLAVHLRILRKYKSCTTLNSIRVVIGQLLLALIMVDERLFFRKEDRSAHSYCVALVSTLWRLLTHSSALLLVFASLSSCEQQLVFCHCLDDWTTENRWTNFPSDRPARVVCFTRAGLRTIAS</sequence>
<dbReference type="AlphaFoldDB" id="M2N572"/>
<keyword evidence="2" id="KW-1185">Reference proteome</keyword>
<dbReference type="KEGG" id="bcom:BAUCODRAFT_222973"/>
<evidence type="ECO:0000313" key="1">
    <source>
        <dbReference type="EMBL" id="EMC94184.1"/>
    </source>
</evidence>
<name>M2N572_BAUPA</name>
<dbReference type="GeneID" id="19109881"/>
<evidence type="ECO:0000313" key="2">
    <source>
        <dbReference type="Proteomes" id="UP000011761"/>
    </source>
</evidence>
<accession>M2N572</accession>
<dbReference type="Proteomes" id="UP000011761">
    <property type="component" value="Unassembled WGS sequence"/>
</dbReference>
<proteinExistence type="predicted"/>
<reference evidence="1 2" key="1">
    <citation type="journal article" date="2012" name="PLoS Pathog.">
        <title>Diverse lifestyles and strategies of plant pathogenesis encoded in the genomes of eighteen Dothideomycetes fungi.</title>
        <authorList>
            <person name="Ohm R.A."/>
            <person name="Feau N."/>
            <person name="Henrissat B."/>
            <person name="Schoch C.L."/>
            <person name="Horwitz B.A."/>
            <person name="Barry K.W."/>
            <person name="Condon B.J."/>
            <person name="Copeland A.C."/>
            <person name="Dhillon B."/>
            <person name="Glaser F."/>
            <person name="Hesse C.N."/>
            <person name="Kosti I."/>
            <person name="LaButti K."/>
            <person name="Lindquist E.A."/>
            <person name="Lucas S."/>
            <person name="Salamov A.A."/>
            <person name="Bradshaw R.E."/>
            <person name="Ciuffetti L."/>
            <person name="Hamelin R.C."/>
            <person name="Kema G.H.J."/>
            <person name="Lawrence C."/>
            <person name="Scott J.A."/>
            <person name="Spatafora J.W."/>
            <person name="Turgeon B.G."/>
            <person name="de Wit P.J.G.M."/>
            <person name="Zhong S."/>
            <person name="Goodwin S.B."/>
            <person name="Grigoriev I.V."/>
        </authorList>
    </citation>
    <scope>NUCLEOTIDE SEQUENCE [LARGE SCALE GENOMIC DNA]</scope>
    <source>
        <strain evidence="1 2">UAMH 10762</strain>
    </source>
</reference>
<protein>
    <submittedName>
        <fullName evidence="1">Uncharacterized protein</fullName>
    </submittedName>
</protein>
<dbReference type="EMBL" id="KB445559">
    <property type="protein sequence ID" value="EMC94184.1"/>
    <property type="molecule type" value="Genomic_DNA"/>
</dbReference>
<organism evidence="1 2">
    <name type="scientific">Baudoinia panamericana (strain UAMH 10762)</name>
    <name type="common">Angels' share fungus</name>
    <name type="synonym">Baudoinia compniacensis (strain UAMH 10762)</name>
    <dbReference type="NCBI Taxonomy" id="717646"/>
    <lineage>
        <taxon>Eukaryota</taxon>
        <taxon>Fungi</taxon>
        <taxon>Dikarya</taxon>
        <taxon>Ascomycota</taxon>
        <taxon>Pezizomycotina</taxon>
        <taxon>Dothideomycetes</taxon>
        <taxon>Dothideomycetidae</taxon>
        <taxon>Mycosphaerellales</taxon>
        <taxon>Teratosphaeriaceae</taxon>
        <taxon>Baudoinia</taxon>
    </lineage>
</organism>